<reference evidence="4 5" key="1">
    <citation type="submission" date="2016-10" db="EMBL/GenBank/DDBJ databases">
        <authorList>
            <person name="de Groot N.N."/>
        </authorList>
    </citation>
    <scope>NUCLEOTIDE SEQUENCE [LARGE SCALE GENOMIC DNA]</scope>
    <source>
        <strain evidence="4 5">CGMCC 1.7727</strain>
    </source>
</reference>
<keyword evidence="2" id="KW-0406">Ion transport</keyword>
<dbReference type="EMBL" id="FOGL01000003">
    <property type="protein sequence ID" value="SER38027.1"/>
    <property type="molecule type" value="Genomic_DNA"/>
</dbReference>
<dbReference type="RefSeq" id="WP_089739873.1">
    <property type="nucleotide sequence ID" value="NZ_FOGL01000003.1"/>
</dbReference>
<evidence type="ECO:0000313" key="4">
    <source>
        <dbReference type="EMBL" id="SER38027.1"/>
    </source>
</evidence>
<keyword evidence="3" id="KW-0472">Membrane</keyword>
<proteinExistence type="predicted"/>
<dbReference type="AlphaFoldDB" id="A0A1H9NQK4"/>
<keyword evidence="3" id="KW-1133">Transmembrane helix</keyword>
<evidence type="ECO:0000256" key="3">
    <source>
        <dbReference type="SAM" id="Phobius"/>
    </source>
</evidence>
<keyword evidence="1" id="KW-0375">Hydrogen ion transport</keyword>
<keyword evidence="2" id="KW-0813">Transport</keyword>
<gene>
    <name evidence="4" type="ORF">SAMN04487944_103256</name>
</gene>
<keyword evidence="5" id="KW-1185">Reference proteome</keyword>
<feature type="transmembrane region" description="Helical" evidence="3">
    <location>
        <begin position="6"/>
        <end position="22"/>
    </location>
</feature>
<feature type="transmembrane region" description="Helical" evidence="3">
    <location>
        <begin position="83"/>
        <end position="103"/>
    </location>
</feature>
<sequence length="145" mass="16117">MLPVLAFTIAGIIAGIGILVNFKHLMRKIIQRIEQNNFDLQSVQKDQSKYFIFVALVEAIPILLIVLGFATMEDSTVTFASKLIAFIIIIGVMIFAIAQIWSVNQEVPREKISSTEKNLIRTTIFIGLATIYAIPIISIIGIIII</sequence>
<dbReference type="Gene3D" id="1.20.20.10">
    <property type="entry name" value="F1F0 ATP synthase subunit C"/>
    <property type="match status" value="1"/>
</dbReference>
<evidence type="ECO:0000256" key="2">
    <source>
        <dbReference type="ARBA" id="ARBA00023065"/>
    </source>
</evidence>
<feature type="transmembrane region" description="Helical" evidence="3">
    <location>
        <begin position="50"/>
        <end position="71"/>
    </location>
</feature>
<evidence type="ECO:0000313" key="5">
    <source>
        <dbReference type="Proteomes" id="UP000199687"/>
    </source>
</evidence>
<keyword evidence="3" id="KW-0812">Transmembrane</keyword>
<dbReference type="Proteomes" id="UP000199687">
    <property type="component" value="Unassembled WGS sequence"/>
</dbReference>
<organism evidence="4 5">
    <name type="scientific">Gracilibacillus ureilyticus</name>
    <dbReference type="NCBI Taxonomy" id="531814"/>
    <lineage>
        <taxon>Bacteria</taxon>
        <taxon>Bacillati</taxon>
        <taxon>Bacillota</taxon>
        <taxon>Bacilli</taxon>
        <taxon>Bacillales</taxon>
        <taxon>Bacillaceae</taxon>
        <taxon>Gracilibacillus</taxon>
    </lineage>
</organism>
<evidence type="ECO:0000256" key="1">
    <source>
        <dbReference type="ARBA" id="ARBA00022781"/>
    </source>
</evidence>
<feature type="transmembrane region" description="Helical" evidence="3">
    <location>
        <begin position="124"/>
        <end position="144"/>
    </location>
</feature>
<name>A0A1H9NQK4_9BACI</name>
<dbReference type="InterPro" id="IPR038662">
    <property type="entry name" value="ATP_synth_F0_csu_sf"/>
</dbReference>
<protein>
    <submittedName>
        <fullName evidence="4">Uncharacterized protein</fullName>
    </submittedName>
</protein>
<accession>A0A1H9NQK4</accession>
<dbReference type="GO" id="GO:1902600">
    <property type="term" value="P:proton transmembrane transport"/>
    <property type="evidence" value="ECO:0007669"/>
    <property type="project" value="UniProtKB-KW"/>
</dbReference>
<dbReference type="OrthoDB" id="2968238at2"/>
<dbReference type="STRING" id="531814.SAMN04487944_103256"/>